<dbReference type="AlphaFoldDB" id="A0A2Z5N7J6"/>
<evidence type="ECO:0000313" key="1">
    <source>
        <dbReference type="EMBL" id="AXF25562.1"/>
    </source>
</evidence>
<gene>
    <name evidence="1" type="ORF">CUJ89_34470</name>
</gene>
<reference evidence="1 2" key="1">
    <citation type="journal article" date="2018" name="ISME J.">
        <title>Involvement of Burkholderiaceae and sulfurous volatiles in disease-suppressive soils.</title>
        <authorList>
            <person name="Carrion V.J."/>
            <person name="Cordovez V."/>
            <person name="Tyc O."/>
            <person name="Etalo D.W."/>
            <person name="de Bruijn I."/>
            <person name="de Jager V.C."/>
            <person name="Medema M.H."/>
            <person name="Eberl L."/>
            <person name="Raaijmakers J.M."/>
        </authorList>
    </citation>
    <scope>NUCLEOTIDE SEQUENCE [LARGE SCALE GENOMIC DNA]</scope>
    <source>
        <strain evidence="2">mHSR5</strain>
    </source>
</reference>
<dbReference type="Proteomes" id="UP000253104">
    <property type="component" value="Chromosome mHSR5_C"/>
</dbReference>
<sequence>MRPRVSTFEPAPPQIRLCYDERVFADAIHRAFFAVQSSGFEQSLRSAIPRLNNLSGTCI</sequence>
<dbReference type="EMBL" id="CP024904">
    <property type="protein sequence ID" value="AXF25562.1"/>
    <property type="molecule type" value="Genomic_DNA"/>
</dbReference>
<proteinExistence type="predicted"/>
<accession>A0A2Z5N7J6</accession>
<protein>
    <submittedName>
        <fullName evidence="1">Uncharacterized protein</fullName>
    </submittedName>
</protein>
<name>A0A2Z5N7J6_BURPY</name>
<evidence type="ECO:0000313" key="2">
    <source>
        <dbReference type="Proteomes" id="UP000253104"/>
    </source>
</evidence>
<organism evidence="1 2">
    <name type="scientific">Burkholderia pyrrocinia</name>
    <name type="common">Pseudomonas pyrrocinia</name>
    <dbReference type="NCBI Taxonomy" id="60550"/>
    <lineage>
        <taxon>Bacteria</taxon>
        <taxon>Pseudomonadati</taxon>
        <taxon>Pseudomonadota</taxon>
        <taxon>Betaproteobacteria</taxon>
        <taxon>Burkholderiales</taxon>
        <taxon>Burkholderiaceae</taxon>
        <taxon>Burkholderia</taxon>
        <taxon>Burkholderia cepacia complex</taxon>
    </lineage>
</organism>